<gene>
    <name evidence="3" type="ORF">CDN99_18305</name>
</gene>
<organism evidence="3 4">
    <name type="scientific">Roseateles aquatilis</name>
    <dbReference type="NCBI Taxonomy" id="431061"/>
    <lineage>
        <taxon>Bacteria</taxon>
        <taxon>Pseudomonadati</taxon>
        <taxon>Pseudomonadota</taxon>
        <taxon>Betaproteobacteria</taxon>
        <taxon>Burkholderiales</taxon>
        <taxon>Sphaerotilaceae</taxon>
        <taxon>Roseateles</taxon>
    </lineage>
</organism>
<dbReference type="InterPro" id="IPR032466">
    <property type="entry name" value="Metal_Hydrolase"/>
</dbReference>
<name>A0A246J4M5_9BURK</name>
<feature type="chain" id="PRO_5012919116" description="Amidohydrolase-related domain-containing protein" evidence="1">
    <location>
        <begin position="26"/>
        <end position="381"/>
    </location>
</feature>
<feature type="domain" description="Amidohydrolase-related" evidence="2">
    <location>
        <begin position="139"/>
        <end position="374"/>
    </location>
</feature>
<feature type="signal peptide" evidence="1">
    <location>
        <begin position="1"/>
        <end position="25"/>
    </location>
</feature>
<dbReference type="RefSeq" id="WP_088386332.1">
    <property type="nucleotide sequence ID" value="NZ_NIOF01000009.1"/>
</dbReference>
<dbReference type="AlphaFoldDB" id="A0A246J4M5"/>
<keyword evidence="1" id="KW-0732">Signal</keyword>
<accession>A0A246J4M5</accession>
<dbReference type="Gene3D" id="3.20.20.140">
    <property type="entry name" value="Metal-dependent hydrolases"/>
    <property type="match status" value="1"/>
</dbReference>
<dbReference type="GO" id="GO:0016787">
    <property type="term" value="F:hydrolase activity"/>
    <property type="evidence" value="ECO:0007669"/>
    <property type="project" value="InterPro"/>
</dbReference>
<keyword evidence="4" id="KW-1185">Reference proteome</keyword>
<evidence type="ECO:0000313" key="3">
    <source>
        <dbReference type="EMBL" id="OWQ87550.1"/>
    </source>
</evidence>
<dbReference type="PROSITE" id="PS51257">
    <property type="entry name" value="PROKAR_LIPOPROTEIN"/>
    <property type="match status" value="1"/>
</dbReference>
<dbReference type="InterPro" id="IPR006680">
    <property type="entry name" value="Amidohydro-rel"/>
</dbReference>
<dbReference type="SUPFAM" id="SSF51556">
    <property type="entry name" value="Metallo-dependent hydrolases"/>
    <property type="match status" value="1"/>
</dbReference>
<evidence type="ECO:0000259" key="2">
    <source>
        <dbReference type="Pfam" id="PF04909"/>
    </source>
</evidence>
<evidence type="ECO:0000256" key="1">
    <source>
        <dbReference type="SAM" id="SignalP"/>
    </source>
</evidence>
<evidence type="ECO:0000313" key="4">
    <source>
        <dbReference type="Proteomes" id="UP000197468"/>
    </source>
</evidence>
<reference evidence="3 4" key="1">
    <citation type="journal article" date="2008" name="Int. J. Syst. Evol. Microbiol.">
        <title>Description of Roseateles aquatilis sp. nov. and Roseateles terrae sp. nov., in the class Betaproteobacteria, and emended description of the genus Roseateles.</title>
        <authorList>
            <person name="Gomila M."/>
            <person name="Bowien B."/>
            <person name="Falsen E."/>
            <person name="Moore E.R."/>
            <person name="Lalucat J."/>
        </authorList>
    </citation>
    <scope>NUCLEOTIDE SEQUENCE [LARGE SCALE GENOMIC DNA]</scope>
    <source>
        <strain evidence="3 4">CCUG 48205</strain>
    </source>
</reference>
<comment type="caution">
    <text evidence="3">The sequence shown here is derived from an EMBL/GenBank/DDBJ whole genome shotgun (WGS) entry which is preliminary data.</text>
</comment>
<protein>
    <recommendedName>
        <fullName evidence="2">Amidohydrolase-related domain-containing protein</fullName>
    </recommendedName>
</protein>
<proteinExistence type="predicted"/>
<dbReference type="EMBL" id="NIOF01000009">
    <property type="protein sequence ID" value="OWQ87550.1"/>
    <property type="molecule type" value="Genomic_DNA"/>
</dbReference>
<dbReference type="Proteomes" id="UP000197468">
    <property type="component" value="Unassembled WGS sequence"/>
</dbReference>
<sequence>MNLLPRAAVLATVLAAACAATPAQAADASAGKAAPKSANSAKPYAMADFARVPKIDAHVHLHNPDPAFVEAAKRLNFKLLTINVDYPDFPPLDDQQRVALALKQAHPDDIAWAVSFSSDTSDQPGWLAATQARVDAGLAQGAVGVKVWKNIGMSLRGADGKLVMIDDARFKPLFDYFTRQGIAVLGHQGEPHNCWLPLEKMSVNNDREYFAHHPQYHMALHPEMPSWEDQMAARDRMVAAHPGMRFVGMHMASLERDVDELAAFLDRFPTAVVDVAARIGQLQAQSQHDREKVRRFLIKYQDRLLYGTDIAQAPDQSGAALLREVEPVWRMHWRYFNTAERFKVSDLDRPVRGLALPREVVDKLYHLNAERAFPGGWRAQR</sequence>
<dbReference type="Pfam" id="PF04909">
    <property type="entry name" value="Amidohydro_2"/>
    <property type="match status" value="1"/>
</dbReference>
<dbReference type="OrthoDB" id="1407586at2"/>